<gene>
    <name evidence="1" type="ORF">MAQA_15916</name>
</gene>
<dbReference type="EMBL" id="AOCG01000023">
    <property type="protein sequence ID" value="EUJ16558.1"/>
    <property type="molecule type" value="Genomic_DNA"/>
</dbReference>
<name>W7B9G9_9LIST</name>
<keyword evidence="2" id="KW-1185">Reference proteome</keyword>
<dbReference type="AlphaFoldDB" id="W7B9G9"/>
<dbReference type="PATRIC" id="fig|1265818.5.peg.3215"/>
<reference evidence="1 2" key="1">
    <citation type="journal article" date="2014" name="Int. J. Syst. Evol. Microbiol.">
        <title>Listeria floridensis sp. nov., Listeria aquatica sp. nov., Listeria cornellensis sp. nov., Listeria riparia sp. nov. and Listeria grandensis sp. nov., from agricultural and natural environments.</title>
        <authorList>
            <person name="den Bakker H.C."/>
            <person name="Warchocki S."/>
            <person name="Wright E.M."/>
            <person name="Allred A.F."/>
            <person name="Ahlstrom C."/>
            <person name="Manuel C.S."/>
            <person name="Stasiewicz M.J."/>
            <person name="Burrell A."/>
            <person name="Roof S."/>
            <person name="Strawn L."/>
            <person name="Fortes E.D."/>
            <person name="Nightingale K.K."/>
            <person name="Kephart D."/>
            <person name="Wiedmann M."/>
        </authorList>
    </citation>
    <scope>NUCLEOTIDE SEQUENCE [LARGE SCALE GENOMIC DNA]</scope>
    <source>
        <strain evidence="1 2">FSL S10-1188</strain>
    </source>
</reference>
<evidence type="ECO:0000313" key="2">
    <source>
        <dbReference type="Proteomes" id="UP000019246"/>
    </source>
</evidence>
<organism evidence="1 2">
    <name type="scientific">Listeria aquatica FSL S10-1188</name>
    <dbReference type="NCBI Taxonomy" id="1265818"/>
    <lineage>
        <taxon>Bacteria</taxon>
        <taxon>Bacillati</taxon>
        <taxon>Bacillota</taxon>
        <taxon>Bacilli</taxon>
        <taxon>Bacillales</taxon>
        <taxon>Listeriaceae</taxon>
        <taxon>Listeria</taxon>
    </lineage>
</organism>
<protein>
    <submittedName>
        <fullName evidence="1">Uncharacterized protein</fullName>
    </submittedName>
</protein>
<evidence type="ECO:0000313" key="1">
    <source>
        <dbReference type="EMBL" id="EUJ16558.1"/>
    </source>
</evidence>
<sequence length="62" mass="7441">MKELQGEIDLLVGSDREDMENKIQTVQTEYENTAEEIKTNQEYVKTYQRQKQKYQDQLNVID</sequence>
<dbReference type="STRING" id="1265818.MAQA_15916"/>
<accession>W7B9G9</accession>
<comment type="caution">
    <text evidence="1">The sequence shown here is derived from an EMBL/GenBank/DDBJ whole genome shotgun (WGS) entry which is preliminary data.</text>
</comment>
<dbReference type="Proteomes" id="UP000019246">
    <property type="component" value="Unassembled WGS sequence"/>
</dbReference>
<proteinExistence type="predicted"/>